<accession>A0A3P7QRS5</accession>
<dbReference type="Proteomes" id="UP000281553">
    <property type="component" value="Unassembled WGS sequence"/>
</dbReference>
<proteinExistence type="predicted"/>
<name>A0A3P7QRS5_DIBLA</name>
<gene>
    <name evidence="1" type="ORF">DILT_LOCUS16315</name>
</gene>
<keyword evidence="2" id="KW-1185">Reference proteome</keyword>
<evidence type="ECO:0000313" key="1">
    <source>
        <dbReference type="EMBL" id="VDN33726.1"/>
    </source>
</evidence>
<evidence type="ECO:0000313" key="2">
    <source>
        <dbReference type="Proteomes" id="UP000281553"/>
    </source>
</evidence>
<dbReference type="AlphaFoldDB" id="A0A3P7QRS5"/>
<protein>
    <submittedName>
        <fullName evidence="1">Uncharacterized protein</fullName>
    </submittedName>
</protein>
<sequence>MLTAPEFLRKVIDWFLYQFAVDVELTAITTFIKDNFSKSAVVVLSSHGS</sequence>
<organism evidence="1 2">
    <name type="scientific">Dibothriocephalus latus</name>
    <name type="common">Fish tapeworm</name>
    <name type="synonym">Diphyllobothrium latum</name>
    <dbReference type="NCBI Taxonomy" id="60516"/>
    <lineage>
        <taxon>Eukaryota</taxon>
        <taxon>Metazoa</taxon>
        <taxon>Spiralia</taxon>
        <taxon>Lophotrochozoa</taxon>
        <taxon>Platyhelminthes</taxon>
        <taxon>Cestoda</taxon>
        <taxon>Eucestoda</taxon>
        <taxon>Diphyllobothriidea</taxon>
        <taxon>Diphyllobothriidae</taxon>
        <taxon>Dibothriocephalus</taxon>
    </lineage>
</organism>
<reference evidence="1 2" key="1">
    <citation type="submission" date="2018-11" db="EMBL/GenBank/DDBJ databases">
        <authorList>
            <consortium name="Pathogen Informatics"/>
        </authorList>
    </citation>
    <scope>NUCLEOTIDE SEQUENCE [LARGE SCALE GENOMIC DNA]</scope>
</reference>
<dbReference type="EMBL" id="UYRU01084162">
    <property type="protein sequence ID" value="VDN33726.1"/>
    <property type="molecule type" value="Genomic_DNA"/>
</dbReference>